<dbReference type="STRING" id="436010.A0A166FY51"/>
<evidence type="ECO:0000256" key="4">
    <source>
        <dbReference type="SAM" id="Phobius"/>
    </source>
</evidence>
<feature type="transmembrane region" description="Helical" evidence="4">
    <location>
        <begin position="783"/>
        <end position="804"/>
    </location>
</feature>
<feature type="region of interest" description="Disordered" evidence="3">
    <location>
        <begin position="593"/>
        <end position="613"/>
    </location>
</feature>
<dbReference type="EMBL" id="KV417584">
    <property type="protein sequence ID" value="KZP17288.1"/>
    <property type="molecule type" value="Genomic_DNA"/>
</dbReference>
<feature type="chain" id="PRO_5007873590" description="Galactose oxidase" evidence="5">
    <location>
        <begin position="20"/>
        <end position="923"/>
    </location>
</feature>
<feature type="signal peptide" evidence="5">
    <location>
        <begin position="1"/>
        <end position="19"/>
    </location>
</feature>
<dbReference type="OrthoDB" id="10250130at2759"/>
<organism evidence="6 7">
    <name type="scientific">Athelia psychrophila</name>
    <dbReference type="NCBI Taxonomy" id="1759441"/>
    <lineage>
        <taxon>Eukaryota</taxon>
        <taxon>Fungi</taxon>
        <taxon>Dikarya</taxon>
        <taxon>Basidiomycota</taxon>
        <taxon>Agaricomycotina</taxon>
        <taxon>Agaricomycetes</taxon>
        <taxon>Agaricomycetidae</taxon>
        <taxon>Atheliales</taxon>
        <taxon>Atheliaceae</taxon>
        <taxon>Athelia</taxon>
    </lineage>
</organism>
<evidence type="ECO:0000256" key="1">
    <source>
        <dbReference type="ARBA" id="ARBA00022441"/>
    </source>
</evidence>
<feature type="compositionally biased region" description="Basic and acidic residues" evidence="3">
    <location>
        <begin position="647"/>
        <end position="656"/>
    </location>
</feature>
<name>A0A166FY51_9AGAM</name>
<dbReference type="SUPFAM" id="SSF117281">
    <property type="entry name" value="Kelch motif"/>
    <property type="match status" value="1"/>
</dbReference>
<keyword evidence="4" id="KW-0472">Membrane</keyword>
<feature type="transmembrane region" description="Helical" evidence="4">
    <location>
        <begin position="566"/>
        <end position="587"/>
    </location>
</feature>
<dbReference type="Proteomes" id="UP000076532">
    <property type="component" value="Unassembled WGS sequence"/>
</dbReference>
<evidence type="ECO:0008006" key="8">
    <source>
        <dbReference type="Google" id="ProtNLM"/>
    </source>
</evidence>
<feature type="region of interest" description="Disordered" evidence="3">
    <location>
        <begin position="445"/>
        <end position="469"/>
    </location>
</feature>
<evidence type="ECO:0000256" key="3">
    <source>
        <dbReference type="SAM" id="MobiDB-lite"/>
    </source>
</evidence>
<dbReference type="Pfam" id="PF24681">
    <property type="entry name" value="Kelch_KLHDC2_KLHL20_DRC7"/>
    <property type="match status" value="1"/>
</dbReference>
<keyword evidence="2" id="KW-0677">Repeat</keyword>
<feature type="compositionally biased region" description="Acidic residues" evidence="3">
    <location>
        <begin position="880"/>
        <end position="890"/>
    </location>
</feature>
<keyword evidence="1" id="KW-0880">Kelch repeat</keyword>
<feature type="compositionally biased region" description="Basic and acidic residues" evidence="3">
    <location>
        <begin position="891"/>
        <end position="904"/>
    </location>
</feature>
<feature type="transmembrane region" description="Helical" evidence="4">
    <location>
        <begin position="485"/>
        <end position="505"/>
    </location>
</feature>
<dbReference type="PANTHER" id="PTHR46093">
    <property type="entry name" value="ACYL-COA-BINDING DOMAIN-CONTAINING PROTEIN 5"/>
    <property type="match status" value="1"/>
</dbReference>
<dbReference type="AlphaFoldDB" id="A0A166FY51"/>
<dbReference type="Gene3D" id="2.120.10.80">
    <property type="entry name" value="Kelch-type beta propeller"/>
    <property type="match status" value="2"/>
</dbReference>
<accession>A0A166FY51</accession>
<reference evidence="6 7" key="1">
    <citation type="journal article" date="2016" name="Mol. Biol. Evol.">
        <title>Comparative Genomics of Early-Diverging Mushroom-Forming Fungi Provides Insights into the Origins of Lignocellulose Decay Capabilities.</title>
        <authorList>
            <person name="Nagy L.G."/>
            <person name="Riley R."/>
            <person name="Tritt A."/>
            <person name="Adam C."/>
            <person name="Daum C."/>
            <person name="Floudas D."/>
            <person name="Sun H."/>
            <person name="Yadav J.S."/>
            <person name="Pangilinan J."/>
            <person name="Larsson K.H."/>
            <person name="Matsuura K."/>
            <person name="Barry K."/>
            <person name="Labutti K."/>
            <person name="Kuo R."/>
            <person name="Ohm R.A."/>
            <person name="Bhattacharya S.S."/>
            <person name="Shirouzu T."/>
            <person name="Yoshinaga Y."/>
            <person name="Martin F.M."/>
            <person name="Grigoriev I.V."/>
            <person name="Hibbett D.S."/>
        </authorList>
    </citation>
    <scope>NUCLEOTIDE SEQUENCE [LARGE SCALE GENOMIC DNA]</scope>
    <source>
        <strain evidence="6 7">CBS 109695</strain>
    </source>
</reference>
<keyword evidence="7" id="KW-1185">Reference proteome</keyword>
<gene>
    <name evidence="6" type="ORF">FIBSPDRAFT_1046969</name>
</gene>
<dbReference type="InterPro" id="IPR015915">
    <property type="entry name" value="Kelch-typ_b-propeller"/>
</dbReference>
<keyword evidence="4" id="KW-0812">Transmembrane</keyword>
<feature type="transmembrane region" description="Helical" evidence="4">
    <location>
        <begin position="755"/>
        <end position="777"/>
    </location>
</feature>
<protein>
    <recommendedName>
        <fullName evidence="8">Galactose oxidase</fullName>
    </recommendedName>
</protein>
<feature type="region of interest" description="Disordered" evidence="3">
    <location>
        <begin position="866"/>
        <end position="904"/>
    </location>
</feature>
<feature type="transmembrane region" description="Helical" evidence="4">
    <location>
        <begin position="517"/>
        <end position="540"/>
    </location>
</feature>
<evidence type="ECO:0000313" key="6">
    <source>
        <dbReference type="EMBL" id="KZP17288.1"/>
    </source>
</evidence>
<evidence type="ECO:0000256" key="2">
    <source>
        <dbReference type="ARBA" id="ARBA00022737"/>
    </source>
</evidence>
<keyword evidence="4" id="KW-1133">Transmembrane helix</keyword>
<sequence length="923" mass="97449">MALAGYAILLLAMVTVSRAQAISTSMSLPPLQWLNLTGLTTGPAPPPLKDASIGYDDASRNLLIFGGESAGGLAQSSTYLLNLDTLVWTTPSSPNNLGGSPPARSAALSGEDLAASYRRAHVVIGGKNGNTALSDIWEFDYVNQFWAEVNISPGAPSARWGASGGIDTLVAFTGATINNTVYLAGGTNGDGPISISDFWQLSLSGTLSSNLPNSSFGSWQQISTGTAQNLAGQAGTVVEQQVVAFGGCNATSTTSDSCALQGTYVLNANTKSTTTAGSCPAPRLGAALAQNFNGFSTNFANQVFLLLGTFDATLWNDGGGSQKGEVDVLDINGGVWSRVQVSGDPGKTGNAAFPSLREGAAALAYTKNLVGTSRSTASDTIVFGGRDASGTYLSELWVLRAYNDAVSSSGQKWSGYGDGSLQTGVNANGAGVKITYMTTCASATLPTSSSSPSSSSTSTTSSATATNTASTGTARPYDVAMSHKVLAPLSIALLLPAVIFLRLVLPSTAPSRRNGPVLYTAVILIVVAFGTGIAALALSFTSRRSTISVQKRASENLNLTTGHGKAGLVLFACLYGLVPILLALRYMSHLDNDGHGKAPSQRPRAGSVDTAEKLQAASSVGLGHHTPPPISQRRVHSWSGAIWRSSRASEDSDSERSGAASPRPFQVTNRPQRVRRDHTASASHQLRPMSLGDMSSMERRRSLSAVGELNFALGPNHQTAGHTTPMTPDVQSTLGLMTHAAEERSSAEMPHYFDIVLHVFFHLVLLAVCAFSLVALWSLNSRAGFGVFLAWACLFYGFIVFAAWHGRPRRSLLTVVIFRLCHPPPLYQPPAASLAPADQNLDQYPFPPQPHSPYVHQPPFRASAVDDVSTIPGSPRSIETEDDEEGDDDDVRQQRMEEEMARRDVSIVTVPRRKLWITNPESA</sequence>
<feature type="region of interest" description="Disordered" evidence="3">
    <location>
        <begin position="646"/>
        <end position="687"/>
    </location>
</feature>
<dbReference type="PANTHER" id="PTHR46093:SF18">
    <property type="entry name" value="FIBRONECTIN TYPE-III DOMAIN-CONTAINING PROTEIN"/>
    <property type="match status" value="1"/>
</dbReference>
<evidence type="ECO:0000256" key="5">
    <source>
        <dbReference type="SAM" id="SignalP"/>
    </source>
</evidence>
<evidence type="ECO:0000313" key="7">
    <source>
        <dbReference type="Proteomes" id="UP000076532"/>
    </source>
</evidence>
<proteinExistence type="predicted"/>
<keyword evidence="5" id="KW-0732">Signal</keyword>